<keyword evidence="1" id="KW-0418">Kinase</keyword>
<proteinExistence type="predicted"/>
<evidence type="ECO:0000313" key="1">
    <source>
        <dbReference type="EMBL" id="SMC99385.1"/>
    </source>
</evidence>
<protein>
    <submittedName>
        <fullName evidence="1">Threonine kinase</fullName>
    </submittedName>
</protein>
<reference evidence="1 2" key="1">
    <citation type="submission" date="2017-04" db="EMBL/GenBank/DDBJ databases">
        <authorList>
            <person name="Afonso C.L."/>
            <person name="Miller P.J."/>
            <person name="Scott M.A."/>
            <person name="Spackman E."/>
            <person name="Goraichik I."/>
            <person name="Dimitrov K.M."/>
            <person name="Suarez D.L."/>
            <person name="Swayne D.E."/>
        </authorList>
    </citation>
    <scope>NUCLEOTIDE SEQUENCE [LARGE SCALE GENOMIC DNA]</scope>
    <source>
        <strain evidence="1 2">CGMCC 1.12644</strain>
    </source>
</reference>
<name>A0A1W2DPB7_9RHOB</name>
<dbReference type="RefSeq" id="WP_084353923.1">
    <property type="nucleotide sequence ID" value="NZ_FWYD01000016.1"/>
</dbReference>
<dbReference type="GO" id="GO:0016301">
    <property type="term" value="F:kinase activity"/>
    <property type="evidence" value="ECO:0007669"/>
    <property type="project" value="UniProtKB-KW"/>
</dbReference>
<sequence>MIHAPRRVYGHFGEWMQGCLMPDGEVALITLPCRALWVQIETDGTANADSAMFPPDQLARFRHALRLGAAPWPRLSSNIPPGCGAGASSATLTALAYGAGFSGPPMDLAQACLDIEGATDPLMWPAPDAMIWASRSGRIVDTVPPPPPCVIVGGYWGAPERTDALDTEFPDISDLLTPWCAAARSGDLSSLGRLASISASRCTALRGPRDPMAELAEDLGALGVVRAHTGSARGLIFRPGSVPASSTAALEKAGLNGVFQFATGLA</sequence>
<evidence type="ECO:0000313" key="2">
    <source>
        <dbReference type="Proteomes" id="UP000192330"/>
    </source>
</evidence>
<keyword evidence="1" id="KW-0808">Transferase</keyword>
<dbReference type="EMBL" id="FWYD01000016">
    <property type="protein sequence ID" value="SMC99385.1"/>
    <property type="molecule type" value="Genomic_DNA"/>
</dbReference>
<organism evidence="1 2">
    <name type="scientific">Primorskyibacter flagellatus</name>
    <dbReference type="NCBI Taxonomy" id="1387277"/>
    <lineage>
        <taxon>Bacteria</taxon>
        <taxon>Pseudomonadati</taxon>
        <taxon>Pseudomonadota</taxon>
        <taxon>Alphaproteobacteria</taxon>
        <taxon>Rhodobacterales</taxon>
        <taxon>Roseobacteraceae</taxon>
        <taxon>Primorskyibacter</taxon>
    </lineage>
</organism>
<gene>
    <name evidence="1" type="ORF">SAMN06295998_11686</name>
</gene>
<accession>A0A1W2DPB7</accession>
<dbReference type="OrthoDB" id="7687262at2"/>
<dbReference type="AlphaFoldDB" id="A0A1W2DPB7"/>
<dbReference type="STRING" id="1387277.SAMN06295998_11686"/>
<dbReference type="Proteomes" id="UP000192330">
    <property type="component" value="Unassembled WGS sequence"/>
</dbReference>
<keyword evidence="2" id="KW-1185">Reference proteome</keyword>